<dbReference type="SUPFAM" id="SSF57603">
    <property type="entry name" value="FnI-like domain"/>
    <property type="match status" value="3"/>
</dbReference>
<dbReference type="AlphaFoldDB" id="A0A7E6EQ05"/>
<name>A0A7E6EQ05_9MOLL</name>
<evidence type="ECO:0000313" key="5">
    <source>
        <dbReference type="RefSeq" id="XP_036357025.1"/>
    </source>
</evidence>
<evidence type="ECO:0000256" key="2">
    <source>
        <dbReference type="SAM" id="SignalP"/>
    </source>
</evidence>
<evidence type="ECO:0000313" key="4">
    <source>
        <dbReference type="Proteomes" id="UP000515154"/>
    </source>
</evidence>
<keyword evidence="2" id="KW-0732">Signal</keyword>
<keyword evidence="4" id="KW-1185">Reference proteome</keyword>
<dbReference type="GO" id="GO:0030154">
    <property type="term" value="P:cell differentiation"/>
    <property type="evidence" value="ECO:0007669"/>
    <property type="project" value="TreeGrafter"/>
</dbReference>
<feature type="domain" description="VWFC" evidence="3">
    <location>
        <begin position="30"/>
        <end position="97"/>
    </location>
</feature>
<gene>
    <name evidence="5" type="primary">LOC115209499</name>
</gene>
<dbReference type="Gene3D" id="2.10.70.10">
    <property type="entry name" value="Complement Module, domain 1"/>
    <property type="match status" value="1"/>
</dbReference>
<proteinExistence type="predicted"/>
<dbReference type="RefSeq" id="XP_036357025.1">
    <property type="nucleotide sequence ID" value="XM_036501132.1"/>
</dbReference>
<dbReference type="PROSITE" id="PS50184">
    <property type="entry name" value="VWFC_2"/>
    <property type="match status" value="3"/>
</dbReference>
<evidence type="ECO:0000259" key="3">
    <source>
        <dbReference type="PROSITE" id="PS50184"/>
    </source>
</evidence>
<organism evidence="4 5">
    <name type="scientific">Octopus sinensis</name>
    <name type="common">East Asian common octopus</name>
    <dbReference type="NCBI Taxonomy" id="2607531"/>
    <lineage>
        <taxon>Eukaryota</taxon>
        <taxon>Metazoa</taxon>
        <taxon>Spiralia</taxon>
        <taxon>Lophotrochozoa</taxon>
        <taxon>Mollusca</taxon>
        <taxon>Cephalopoda</taxon>
        <taxon>Coleoidea</taxon>
        <taxon>Octopodiformes</taxon>
        <taxon>Octopoda</taxon>
        <taxon>Incirrata</taxon>
        <taxon>Octopodidae</taxon>
        <taxon>Octopus</taxon>
    </lineage>
</organism>
<dbReference type="Gene3D" id="6.20.200.20">
    <property type="match status" value="1"/>
</dbReference>
<feature type="region of interest" description="Disordered" evidence="1">
    <location>
        <begin position="194"/>
        <end position="226"/>
    </location>
</feature>
<dbReference type="SMART" id="SM00214">
    <property type="entry name" value="VWC"/>
    <property type="match status" value="3"/>
</dbReference>
<feature type="domain" description="VWFC" evidence="3">
    <location>
        <begin position="237"/>
        <end position="292"/>
    </location>
</feature>
<reference evidence="5" key="1">
    <citation type="submission" date="2025-08" db="UniProtKB">
        <authorList>
            <consortium name="RefSeq"/>
        </authorList>
    </citation>
    <scope>IDENTIFICATION</scope>
</reference>
<dbReference type="InterPro" id="IPR001007">
    <property type="entry name" value="VWF_dom"/>
</dbReference>
<feature type="signal peptide" evidence="2">
    <location>
        <begin position="1"/>
        <end position="20"/>
    </location>
</feature>
<protein>
    <submittedName>
        <fullName evidence="5">Chordin-like protein 1 isoform X1</fullName>
    </submittedName>
</protein>
<sequence>MICRLKQIALLLFFLCRTMARSTKGKDVPEVCTLNDQQYPIGATWHPVLAPFGTMPCANCTCLPKAIVHCVHLTLDCPQPKCVAPKILPNRCCPECEDFDNIPPTVRSEGETESNKKTGCTFSGRNYEHGDIFASNKTALKPTRENQCVMCICSKGRILCHLKTCEAIKCKKTLNLSDECCPICPDDQEGGIESIDYPSRPHSPESDVKKNNGNNASLPLNNSSESDYANSCTDGAHKNGSTWHPVLTPFGPHPCILCSCINGQTQCSKIDCPKVSCSRPRKVDGKCCPVCKKRRCKGRKCRKRNRINTTPSTGLSHRPGSTTTDPTQIFHNLCMPKGTDRLVYMSNGTDSLMLAFHHIKKSKVDVLRWDIPKKGRLVHFRKETMNAEDFRSRTKSTNILGATNKKRYVNRFSRKLKKQINRCKKTCRQKRVMRLLKQLKLKKVRFTEICKN</sequence>
<feature type="compositionally biased region" description="Low complexity" evidence="1">
    <location>
        <begin position="211"/>
        <end position="226"/>
    </location>
</feature>
<dbReference type="Pfam" id="PF00093">
    <property type="entry name" value="VWC"/>
    <property type="match status" value="2"/>
</dbReference>
<dbReference type="Pfam" id="PF23334">
    <property type="entry name" value="VWC2L_2nd"/>
    <property type="match status" value="1"/>
</dbReference>
<evidence type="ECO:0000256" key="1">
    <source>
        <dbReference type="SAM" id="MobiDB-lite"/>
    </source>
</evidence>
<dbReference type="InterPro" id="IPR045717">
    <property type="entry name" value="CHRDL1/2"/>
</dbReference>
<accession>A0A7E6EQ05</accession>
<dbReference type="PANTHER" id="PTHR46303">
    <property type="entry name" value="VWFC DOMAIN-CONTAINING PROTEIN"/>
    <property type="match status" value="1"/>
</dbReference>
<dbReference type="PROSITE" id="PS01208">
    <property type="entry name" value="VWFC_1"/>
    <property type="match status" value="1"/>
</dbReference>
<feature type="domain" description="VWFC" evidence="3">
    <location>
        <begin position="118"/>
        <end position="185"/>
    </location>
</feature>
<feature type="chain" id="PRO_5028972403" evidence="2">
    <location>
        <begin position="21"/>
        <end position="452"/>
    </location>
</feature>
<dbReference type="KEGG" id="osn:115209499"/>
<dbReference type="GO" id="GO:0030514">
    <property type="term" value="P:negative regulation of BMP signaling pathway"/>
    <property type="evidence" value="ECO:0007669"/>
    <property type="project" value="TreeGrafter"/>
</dbReference>
<dbReference type="GO" id="GO:0036122">
    <property type="term" value="F:BMP binding"/>
    <property type="evidence" value="ECO:0007669"/>
    <property type="project" value="TreeGrafter"/>
</dbReference>
<dbReference type="GO" id="GO:0005615">
    <property type="term" value="C:extracellular space"/>
    <property type="evidence" value="ECO:0007669"/>
    <property type="project" value="TreeGrafter"/>
</dbReference>
<dbReference type="PANTHER" id="PTHR46303:SF1">
    <property type="entry name" value="VWFC DOMAIN-CONTAINING PROTEIN"/>
    <property type="match status" value="1"/>
</dbReference>
<dbReference type="Proteomes" id="UP000515154">
    <property type="component" value="Linkage group LG3"/>
</dbReference>